<evidence type="ECO:0000313" key="2">
    <source>
        <dbReference type="EMBL" id="MFB5268335.1"/>
    </source>
</evidence>
<dbReference type="RefSeq" id="WP_375356523.1">
    <property type="nucleotide sequence ID" value="NZ_JBHHMI010000015.1"/>
</dbReference>
<comment type="caution">
    <text evidence="2">The sequence shown here is derived from an EMBL/GenBank/DDBJ whole genome shotgun (WGS) entry which is preliminary data.</text>
</comment>
<evidence type="ECO:0000256" key="1">
    <source>
        <dbReference type="SAM" id="Phobius"/>
    </source>
</evidence>
<organism evidence="2 3">
    <name type="scientific">Paenibacillus enshidis</name>
    <dbReference type="NCBI Taxonomy" id="1458439"/>
    <lineage>
        <taxon>Bacteria</taxon>
        <taxon>Bacillati</taxon>
        <taxon>Bacillota</taxon>
        <taxon>Bacilli</taxon>
        <taxon>Bacillales</taxon>
        <taxon>Paenibacillaceae</taxon>
        <taxon>Paenibacillus</taxon>
    </lineage>
</organism>
<proteinExistence type="predicted"/>
<dbReference type="Pfam" id="PF14004">
    <property type="entry name" value="DUF4227"/>
    <property type="match status" value="1"/>
</dbReference>
<protein>
    <submittedName>
        <fullName evidence="2">DUF4227 family protein</fullName>
    </submittedName>
</protein>
<sequence length="78" mass="9436">MIFSLRKGWRFIRFIVLFCILTFLLYSALERLSSWITPIQHYKIPEGNAVKVAGTSITDEQQERGLWQRLRFFYWYGE</sequence>
<keyword evidence="3" id="KW-1185">Reference proteome</keyword>
<keyword evidence="1" id="KW-0812">Transmembrane</keyword>
<dbReference type="InterPro" id="IPR025321">
    <property type="entry name" value="DUF4227"/>
</dbReference>
<keyword evidence="1" id="KW-1133">Transmembrane helix</keyword>
<accession>A0ABV5AVU4</accession>
<dbReference type="EMBL" id="JBHHMI010000015">
    <property type="protein sequence ID" value="MFB5268335.1"/>
    <property type="molecule type" value="Genomic_DNA"/>
</dbReference>
<dbReference type="Proteomes" id="UP001580346">
    <property type="component" value="Unassembled WGS sequence"/>
</dbReference>
<feature type="transmembrane region" description="Helical" evidence="1">
    <location>
        <begin position="12"/>
        <end position="29"/>
    </location>
</feature>
<name>A0ABV5AVU4_9BACL</name>
<gene>
    <name evidence="2" type="ORF">ACE41H_16355</name>
</gene>
<reference evidence="2 3" key="1">
    <citation type="submission" date="2024-09" db="EMBL/GenBank/DDBJ databases">
        <title>Paenibacillus zeirhizospherea sp. nov., isolated from surface of the maize (Zea mays) roots in a horticulture field, Hungary.</title>
        <authorList>
            <person name="Marton D."/>
            <person name="Farkas M."/>
            <person name="Bedics A."/>
            <person name="Toth E."/>
            <person name="Tancsics A."/>
            <person name="Boka K."/>
            <person name="Maroti G."/>
            <person name="Kriszt B."/>
            <person name="Cserhati M."/>
        </authorList>
    </citation>
    <scope>NUCLEOTIDE SEQUENCE [LARGE SCALE GENOMIC DNA]</scope>
    <source>
        <strain evidence="2 3">KCTC 33519</strain>
    </source>
</reference>
<evidence type="ECO:0000313" key="3">
    <source>
        <dbReference type="Proteomes" id="UP001580346"/>
    </source>
</evidence>
<keyword evidence="1" id="KW-0472">Membrane</keyword>